<evidence type="ECO:0000256" key="1">
    <source>
        <dbReference type="SAM" id="SignalP"/>
    </source>
</evidence>
<proteinExistence type="predicted"/>
<evidence type="ECO:0000313" key="3">
    <source>
        <dbReference type="EMBL" id="SHF08850.1"/>
    </source>
</evidence>
<reference evidence="3 5" key="2">
    <citation type="submission" date="2016-11" db="EMBL/GenBank/DDBJ databases">
        <authorList>
            <person name="Jaros S."/>
            <person name="Januszkiewicz K."/>
            <person name="Wedrychowicz H."/>
        </authorList>
    </citation>
    <scope>NUCLEOTIDE SEQUENCE [LARGE SCALE GENOMIC DNA]</scope>
    <source>
        <strain evidence="3 5">DSM 17137</strain>
    </source>
</reference>
<evidence type="ECO:0000313" key="2">
    <source>
        <dbReference type="EMBL" id="KKB84843.1"/>
    </source>
</evidence>
<evidence type="ECO:0000313" key="5">
    <source>
        <dbReference type="Proteomes" id="UP000184533"/>
    </source>
</evidence>
<protein>
    <recommendedName>
        <fullName evidence="6">SRCR domain-containing protein</fullName>
    </recommendedName>
</protein>
<dbReference type="EMBL" id="FQVC01000004">
    <property type="protein sequence ID" value="SHF08850.1"/>
    <property type="molecule type" value="Genomic_DNA"/>
</dbReference>
<accession>A0A0F5LR74</accession>
<dbReference type="STRING" id="1121477.SAMN02745223_01796"/>
<keyword evidence="1" id="KW-0732">Signal</keyword>
<evidence type="ECO:0000313" key="4">
    <source>
        <dbReference type="Proteomes" id="UP000033608"/>
    </source>
</evidence>
<keyword evidence="4" id="KW-1185">Reference proteome</keyword>
<dbReference type="Proteomes" id="UP000184533">
    <property type="component" value="Unassembled WGS sequence"/>
</dbReference>
<dbReference type="OrthoDB" id="7946343at2"/>
<organism evidence="2 4">
    <name type="scientific">Devosia limi DSM 17137</name>
    <dbReference type="NCBI Taxonomy" id="1121477"/>
    <lineage>
        <taxon>Bacteria</taxon>
        <taxon>Pseudomonadati</taxon>
        <taxon>Pseudomonadota</taxon>
        <taxon>Alphaproteobacteria</taxon>
        <taxon>Hyphomicrobiales</taxon>
        <taxon>Devosiaceae</taxon>
        <taxon>Devosia</taxon>
    </lineage>
</organism>
<dbReference type="PATRIC" id="fig|1121477.3.peg.2765"/>
<sequence length="157" mass="17019">MRKTFAGFMSALFMLIGLLSGPVMAQEPFVLVPDQPGGGGVAVNGCFRADRDLFGPYRLTFCLERRGTYQIRGGGVRCDGRLDFDVRRRDIFIDLHRTSCGNGVAWEAAAIDCSPIGGVGVGGRVIVPDVPVLSSLRCTYHPTVRGVSSRTFNAHRI</sequence>
<dbReference type="AlphaFoldDB" id="A0A0F5LR74"/>
<feature type="chain" id="PRO_5015038291" description="SRCR domain-containing protein" evidence="1">
    <location>
        <begin position="26"/>
        <end position="157"/>
    </location>
</feature>
<reference evidence="2 4" key="1">
    <citation type="submission" date="2015-03" db="EMBL/GenBank/DDBJ databases">
        <authorList>
            <person name="Hassan Y.I."/>
            <person name="Lepp D."/>
            <person name="Zhou T."/>
        </authorList>
    </citation>
    <scope>NUCLEOTIDE SEQUENCE [LARGE SCALE GENOMIC DNA]</scope>
    <source>
        <strain evidence="2 4">DSM 17137</strain>
    </source>
</reference>
<dbReference type="Proteomes" id="UP000033608">
    <property type="component" value="Unassembled WGS sequence"/>
</dbReference>
<feature type="signal peptide" evidence="1">
    <location>
        <begin position="1"/>
        <end position="25"/>
    </location>
</feature>
<gene>
    <name evidence="3" type="ORF">SAMN02745223_01796</name>
    <name evidence="2" type="ORF">VW29_08350</name>
</gene>
<name>A0A0F5LR74_9HYPH</name>
<dbReference type="RefSeq" id="WP_046134855.1">
    <property type="nucleotide sequence ID" value="NZ_FQVC01000004.1"/>
</dbReference>
<evidence type="ECO:0008006" key="6">
    <source>
        <dbReference type="Google" id="ProtNLM"/>
    </source>
</evidence>
<dbReference type="EMBL" id="LAJF01000062">
    <property type="protein sequence ID" value="KKB84843.1"/>
    <property type="molecule type" value="Genomic_DNA"/>
</dbReference>